<name>A0AAD9I6V4_9PEZI</name>
<dbReference type="PANTHER" id="PTHR40644:SF1">
    <property type="entry name" value="UPF0653 PROTEIN C607.02C"/>
    <property type="match status" value="1"/>
</dbReference>
<dbReference type="Proteomes" id="UP001217918">
    <property type="component" value="Unassembled WGS sequence"/>
</dbReference>
<dbReference type="AlphaFoldDB" id="A0AAD9I6V4"/>
<accession>A0AAD9I6V4</accession>
<reference evidence="2" key="1">
    <citation type="journal article" date="2023" name="Mol. Plant Microbe Interact.">
        <title>Elucidating the Obligate Nature and Biological Capacity of an Invasive Fungal Corn Pathogen.</title>
        <authorList>
            <person name="MacCready J.S."/>
            <person name="Roggenkamp E.M."/>
            <person name="Gdanetz K."/>
            <person name="Chilvers M.I."/>
        </authorList>
    </citation>
    <scope>NUCLEOTIDE SEQUENCE</scope>
    <source>
        <strain evidence="2">PM02</strain>
    </source>
</reference>
<organism evidence="2 3">
    <name type="scientific">Phyllachora maydis</name>
    <dbReference type="NCBI Taxonomy" id="1825666"/>
    <lineage>
        <taxon>Eukaryota</taxon>
        <taxon>Fungi</taxon>
        <taxon>Dikarya</taxon>
        <taxon>Ascomycota</taxon>
        <taxon>Pezizomycotina</taxon>
        <taxon>Sordariomycetes</taxon>
        <taxon>Sordariomycetidae</taxon>
        <taxon>Phyllachorales</taxon>
        <taxon>Phyllachoraceae</taxon>
        <taxon>Phyllachora</taxon>
    </lineage>
</organism>
<gene>
    <name evidence="2" type="ORF">P8C59_005868</name>
</gene>
<evidence type="ECO:0000256" key="1">
    <source>
        <dbReference type="SAM" id="MobiDB-lite"/>
    </source>
</evidence>
<protein>
    <submittedName>
        <fullName evidence="2">Uncharacterized protein</fullName>
    </submittedName>
</protein>
<feature type="compositionally biased region" description="Basic residues" evidence="1">
    <location>
        <begin position="91"/>
        <end position="100"/>
    </location>
</feature>
<evidence type="ECO:0000313" key="3">
    <source>
        <dbReference type="Proteomes" id="UP001217918"/>
    </source>
</evidence>
<sequence length="342" mass="38149">MPHKHTRRDKDESSYELPPSQIAKPLPVTTVSKKNAAASKARNETVEKKKFLKRKRNAGQADDAPRAFKRVMALVEGKKLRSGLDDGVAPPKKKNKKAKKSKDTVALDDASEESATEAMAQAKRVDTSRALPTIRPGERFAEFAQRVDAELPLVGLVKKTVRNGKDPMGLKVWRTRKEMKMHKLYEEWRVQDAKIKERKAEEQDLAEERELEEEDKLGVSWKMADFEEDGSGGGKRRKKKAKKHVPGEVSGKEEDPWAVLNAKRGEVRTGIREVVKAPPELKIPTNKLVRGAAVKTANIPKTAGSLRQREELAGIRDDVVASYRKLMGAKRALQSNGGKPGQ</sequence>
<proteinExistence type="predicted"/>
<keyword evidence="3" id="KW-1185">Reference proteome</keyword>
<feature type="region of interest" description="Disordered" evidence="1">
    <location>
        <begin position="1"/>
        <end position="67"/>
    </location>
</feature>
<feature type="region of interest" description="Disordered" evidence="1">
    <location>
        <begin position="79"/>
        <end position="130"/>
    </location>
</feature>
<dbReference type="EMBL" id="JAQQPM010000005">
    <property type="protein sequence ID" value="KAK2071442.1"/>
    <property type="molecule type" value="Genomic_DNA"/>
</dbReference>
<dbReference type="PANTHER" id="PTHR40644">
    <property type="entry name" value="UPF0653 PROTEIN C607.02C"/>
    <property type="match status" value="1"/>
</dbReference>
<evidence type="ECO:0000313" key="2">
    <source>
        <dbReference type="EMBL" id="KAK2071442.1"/>
    </source>
</evidence>
<feature type="region of interest" description="Disordered" evidence="1">
    <location>
        <begin position="222"/>
        <end position="256"/>
    </location>
</feature>
<feature type="compositionally biased region" description="Basic residues" evidence="1">
    <location>
        <begin position="234"/>
        <end position="244"/>
    </location>
</feature>
<comment type="caution">
    <text evidence="2">The sequence shown here is derived from an EMBL/GenBank/DDBJ whole genome shotgun (WGS) entry which is preliminary data.</text>
</comment>